<reference evidence="7 8" key="1">
    <citation type="journal article" date="2016" name="Mol. Biol. Evol.">
        <title>Comparative Genomics of Early-Diverging Mushroom-Forming Fungi Provides Insights into the Origins of Lignocellulose Decay Capabilities.</title>
        <authorList>
            <person name="Nagy L.G."/>
            <person name="Riley R."/>
            <person name="Tritt A."/>
            <person name="Adam C."/>
            <person name="Daum C."/>
            <person name="Floudas D."/>
            <person name="Sun H."/>
            <person name="Yadav J.S."/>
            <person name="Pangilinan J."/>
            <person name="Larsson K.H."/>
            <person name="Matsuura K."/>
            <person name="Barry K."/>
            <person name="Labutti K."/>
            <person name="Kuo R."/>
            <person name="Ohm R.A."/>
            <person name="Bhattacharya S.S."/>
            <person name="Shirouzu T."/>
            <person name="Yoshinaga Y."/>
            <person name="Martin F.M."/>
            <person name="Grigoriev I.V."/>
            <person name="Hibbett D.S."/>
        </authorList>
    </citation>
    <scope>NUCLEOTIDE SEQUENCE [LARGE SCALE GENOMIC DNA]</scope>
    <source>
        <strain evidence="7 8">CBS 109695</strain>
    </source>
</reference>
<dbReference type="GO" id="GO:0005829">
    <property type="term" value="C:cytosol"/>
    <property type="evidence" value="ECO:0007669"/>
    <property type="project" value="UniProtKB-UniRule"/>
</dbReference>
<comment type="function">
    <text evidence="5">Acts as a sulfur carrier required for 2-thiolation of mcm(5)S(2)U at tRNA wobble positions of cytosolic tRNA(Lys), tRNA(Glu) and tRNA(Gln). Serves as sulfur donor in tRNA 2-thiolation reaction by being thiocarboxylated (-COSH) at its C-terminus by the MOCS3 homolog UBA4. The sulfur is then transferred to tRNA to form 2-thiolation of mcm(5)S(2)U. Prior mcm(5) tRNA modification by the elongator complex is required for 2-thiolation. Also acts as a ubiquitin-like protein (UBL) that is covalently conjugated via an isopeptide bond to lysine residues of target proteins such as AHP1. The thiocarboxylated form serves as substrate for conjugation and oxidative stress specifically induces the formation of UBL-protein conjugates.</text>
</comment>
<name>A0A166TMW3_9AGAM</name>
<dbReference type="UniPathway" id="UPA00988"/>
<evidence type="ECO:0000256" key="1">
    <source>
        <dbReference type="ARBA" id="ARBA00022490"/>
    </source>
</evidence>
<dbReference type="PIRSF" id="PIRSF037379">
    <property type="entry name" value="Ubiquitin-related_modifier_1"/>
    <property type="match status" value="1"/>
</dbReference>
<comment type="similarity">
    <text evidence="5 6">Belongs to the URM1 family.</text>
</comment>
<accession>A0A166TMW3</accession>
<dbReference type="Proteomes" id="UP000076532">
    <property type="component" value="Unassembled WGS sequence"/>
</dbReference>
<dbReference type="InterPro" id="IPR016155">
    <property type="entry name" value="Mopterin_synth/thiamin_S_b"/>
</dbReference>
<dbReference type="PANTHER" id="PTHR14986">
    <property type="entry name" value="RURM1 PROTEIN"/>
    <property type="match status" value="1"/>
</dbReference>
<feature type="cross-link" description="Glycyl lysine isopeptide (Gly-Lys) (interchain with K-? in acceptor proteins)" evidence="5">
    <location>
        <position position="121"/>
    </location>
</feature>
<comment type="PTM">
    <text evidence="5">C-terminal thiocarboxylation occurs in 2 steps, it is first acyl-adenylated (-COAMP) via the hesA/moeB/thiF part of UBA4, then thiocarboxylated (-COSH) via the rhodanese domain of UBA4.</text>
</comment>
<dbReference type="SUPFAM" id="SSF54285">
    <property type="entry name" value="MoaD/ThiS"/>
    <property type="match status" value="1"/>
</dbReference>
<gene>
    <name evidence="5" type="primary">URM1</name>
    <name evidence="7" type="ORF">FIBSPDRAFT_814576</name>
</gene>
<dbReference type="GO" id="GO:0034227">
    <property type="term" value="P:tRNA thio-modification"/>
    <property type="evidence" value="ECO:0007669"/>
    <property type="project" value="UniProtKB-UniRule"/>
</dbReference>
<evidence type="ECO:0000256" key="4">
    <source>
        <dbReference type="ARBA" id="ARBA00022786"/>
    </source>
</evidence>
<dbReference type="AlphaFoldDB" id="A0A166TMW3"/>
<dbReference type="EMBL" id="KV417492">
    <property type="protein sequence ID" value="KZP30791.1"/>
    <property type="molecule type" value="Genomic_DNA"/>
</dbReference>
<keyword evidence="1 5" id="KW-0963">Cytoplasm</keyword>
<feature type="modified residue" description="1-thioglycine" evidence="5">
    <location>
        <position position="121"/>
    </location>
</feature>
<comment type="pathway">
    <text evidence="5 6">tRNA modification; 5-methoxycarbonylmethyl-2-thiouridine-tRNA biosynthesis.</text>
</comment>
<dbReference type="HAMAP" id="MF_03048">
    <property type="entry name" value="Urm1"/>
    <property type="match status" value="1"/>
</dbReference>
<evidence type="ECO:0000256" key="6">
    <source>
        <dbReference type="RuleBase" id="RU361182"/>
    </source>
</evidence>
<evidence type="ECO:0000256" key="2">
    <source>
        <dbReference type="ARBA" id="ARBA00022499"/>
    </source>
</evidence>
<proteinExistence type="inferred from homology"/>
<dbReference type="Pfam" id="PF09138">
    <property type="entry name" value="Urm1"/>
    <property type="match status" value="1"/>
</dbReference>
<keyword evidence="4 5" id="KW-0833">Ubl conjugation pathway</keyword>
<keyword evidence="3 5" id="KW-0819">tRNA processing</keyword>
<evidence type="ECO:0000313" key="7">
    <source>
        <dbReference type="EMBL" id="KZP30791.1"/>
    </source>
</evidence>
<comment type="subcellular location">
    <subcellularLocation>
        <location evidence="5 6">Cytoplasm</location>
    </subcellularLocation>
</comment>
<keyword evidence="8" id="KW-1185">Reference proteome</keyword>
<dbReference type="InterPro" id="IPR015221">
    <property type="entry name" value="Urm1"/>
</dbReference>
<organism evidence="7 8">
    <name type="scientific">Athelia psychrophila</name>
    <dbReference type="NCBI Taxonomy" id="1759441"/>
    <lineage>
        <taxon>Eukaryota</taxon>
        <taxon>Fungi</taxon>
        <taxon>Dikarya</taxon>
        <taxon>Basidiomycota</taxon>
        <taxon>Agaricomycotina</taxon>
        <taxon>Agaricomycetes</taxon>
        <taxon>Agaricomycetidae</taxon>
        <taxon>Atheliales</taxon>
        <taxon>Atheliaceae</taxon>
        <taxon>Athelia</taxon>
    </lineage>
</organism>
<dbReference type="CDD" id="cd01764">
    <property type="entry name" value="Ubl_Urm1"/>
    <property type="match status" value="1"/>
</dbReference>
<dbReference type="GO" id="GO:0002098">
    <property type="term" value="P:tRNA wobble uridine modification"/>
    <property type="evidence" value="ECO:0007669"/>
    <property type="project" value="UniProtKB-UniRule"/>
</dbReference>
<dbReference type="Gene3D" id="3.10.20.30">
    <property type="match status" value="1"/>
</dbReference>
<evidence type="ECO:0000256" key="5">
    <source>
        <dbReference type="HAMAP-Rule" id="MF_03048"/>
    </source>
</evidence>
<dbReference type="OrthoDB" id="10248987at2759"/>
<evidence type="ECO:0000256" key="3">
    <source>
        <dbReference type="ARBA" id="ARBA00022694"/>
    </source>
</evidence>
<evidence type="ECO:0000313" key="8">
    <source>
        <dbReference type="Proteomes" id="UP000076532"/>
    </source>
</evidence>
<dbReference type="GO" id="GO:0032447">
    <property type="term" value="P:protein urmylation"/>
    <property type="evidence" value="ECO:0007669"/>
    <property type="project" value="UniProtKB-UniRule"/>
</dbReference>
<dbReference type="STRING" id="436010.A0A166TMW3"/>
<dbReference type="InterPro" id="IPR012675">
    <property type="entry name" value="Beta-grasp_dom_sf"/>
</dbReference>
<keyword evidence="2 5" id="KW-1017">Isopeptide bond</keyword>
<sequence>MSTTSTIKLKVEFSGGLELLFSNQRSHRIEIPAVVPSDNSTIIDATSKAGDKTKSADVTYLMYHLRDHLLKERVELFMEAGTVRPGILVLINDTDWELEGEGEYVLKDGDEIVFISTLHGG</sequence>
<protein>
    <recommendedName>
        <fullName evidence="5 6">Ubiquitin-related modifier 1</fullName>
    </recommendedName>
</protein>